<gene>
    <name evidence="10" type="primary">lon</name>
    <name evidence="18" type="ORF">SAMN02745165_03732</name>
</gene>
<evidence type="ECO:0000259" key="16">
    <source>
        <dbReference type="PROSITE" id="PS51786"/>
    </source>
</evidence>
<dbReference type="STRING" id="1122189.SAMN02745165_03732"/>
<dbReference type="Gene3D" id="2.30.130.40">
    <property type="entry name" value="LON domain-like"/>
    <property type="match status" value="1"/>
</dbReference>
<keyword evidence="7 10" id="KW-0067">ATP-binding</keyword>
<protein>
    <recommendedName>
        <fullName evidence="10 11">Lon protease</fullName>
        <ecNumber evidence="10 11">3.4.21.53</ecNumber>
    </recommendedName>
    <alternativeName>
        <fullName evidence="10">ATP-dependent protease La</fullName>
    </alternativeName>
</protein>
<dbReference type="Gene3D" id="1.20.58.1480">
    <property type="match status" value="1"/>
</dbReference>
<dbReference type="Gene3D" id="1.10.8.60">
    <property type="match status" value="1"/>
</dbReference>
<dbReference type="InterPro" id="IPR015947">
    <property type="entry name" value="PUA-like_sf"/>
</dbReference>
<evidence type="ECO:0000256" key="2">
    <source>
        <dbReference type="ARBA" id="ARBA00022490"/>
    </source>
</evidence>
<keyword evidence="3 10" id="KW-0645">Protease</keyword>
<dbReference type="InterPro" id="IPR003959">
    <property type="entry name" value="ATPase_AAA_core"/>
</dbReference>
<dbReference type="CDD" id="cd19500">
    <property type="entry name" value="RecA-like_Lon"/>
    <property type="match status" value="1"/>
</dbReference>
<dbReference type="InterPro" id="IPR004815">
    <property type="entry name" value="Lon_bac/euk-typ"/>
</dbReference>
<comment type="subunit">
    <text evidence="10 11">Homohexamer. Organized in a ring with a central cavity.</text>
</comment>
<dbReference type="InterPro" id="IPR020568">
    <property type="entry name" value="Ribosomal_Su5_D2-typ_SF"/>
</dbReference>
<dbReference type="GO" id="GO:0034605">
    <property type="term" value="P:cellular response to heat"/>
    <property type="evidence" value="ECO:0007669"/>
    <property type="project" value="UniProtKB-UniRule"/>
</dbReference>
<dbReference type="GO" id="GO:0016887">
    <property type="term" value="F:ATP hydrolysis activity"/>
    <property type="evidence" value="ECO:0007669"/>
    <property type="project" value="UniProtKB-UniRule"/>
</dbReference>
<comment type="catalytic activity">
    <reaction evidence="9 10 11 14">
        <text>Hydrolysis of proteins in presence of ATP.</text>
        <dbReference type="EC" id="3.4.21.53"/>
    </reaction>
</comment>
<dbReference type="PROSITE" id="PS51787">
    <property type="entry name" value="LON_N"/>
    <property type="match status" value="1"/>
</dbReference>
<evidence type="ECO:0000256" key="7">
    <source>
        <dbReference type="ARBA" id="ARBA00022840"/>
    </source>
</evidence>
<evidence type="ECO:0000313" key="19">
    <source>
        <dbReference type="Proteomes" id="UP000184171"/>
    </source>
</evidence>
<keyword evidence="4 10" id="KW-0547">Nucleotide-binding</keyword>
<dbReference type="SUPFAM" id="SSF54211">
    <property type="entry name" value="Ribosomal protein S5 domain 2-like"/>
    <property type="match status" value="1"/>
</dbReference>
<keyword evidence="8 10" id="KW-0346">Stress response</keyword>
<dbReference type="InterPro" id="IPR014721">
    <property type="entry name" value="Ribsml_uS5_D2-typ_fold_subgr"/>
</dbReference>
<keyword evidence="19" id="KW-1185">Reference proteome</keyword>
<dbReference type="InterPro" id="IPR003111">
    <property type="entry name" value="Lon_prtase_N"/>
</dbReference>
<dbReference type="Gene3D" id="3.40.50.300">
    <property type="entry name" value="P-loop containing nucleotide triphosphate hydrolases"/>
    <property type="match status" value="1"/>
</dbReference>
<dbReference type="NCBIfam" id="TIGR00763">
    <property type="entry name" value="lon"/>
    <property type="match status" value="1"/>
</dbReference>
<dbReference type="GO" id="GO:0043565">
    <property type="term" value="F:sequence-specific DNA binding"/>
    <property type="evidence" value="ECO:0007669"/>
    <property type="project" value="UniProtKB-UniRule"/>
</dbReference>
<dbReference type="Pfam" id="PF05362">
    <property type="entry name" value="Lon_C"/>
    <property type="match status" value="1"/>
</dbReference>
<dbReference type="PRINTS" id="PR00830">
    <property type="entry name" value="ENDOLAPTASE"/>
</dbReference>
<evidence type="ECO:0000256" key="14">
    <source>
        <dbReference type="PROSITE-ProRule" id="PRU01122"/>
    </source>
</evidence>
<dbReference type="Proteomes" id="UP000184171">
    <property type="component" value="Unassembled WGS sequence"/>
</dbReference>
<feature type="active site" evidence="10 12">
    <location>
        <position position="718"/>
    </location>
</feature>
<dbReference type="PROSITE" id="PS51786">
    <property type="entry name" value="LON_PROTEOLYTIC"/>
    <property type="match status" value="1"/>
</dbReference>
<evidence type="ECO:0000259" key="17">
    <source>
        <dbReference type="PROSITE" id="PS51787"/>
    </source>
</evidence>
<dbReference type="GO" id="GO:0004252">
    <property type="term" value="F:serine-type endopeptidase activity"/>
    <property type="evidence" value="ECO:0007669"/>
    <property type="project" value="UniProtKB-UniRule"/>
</dbReference>
<dbReference type="InterPro" id="IPR046336">
    <property type="entry name" value="Lon_prtase_N_sf"/>
</dbReference>
<evidence type="ECO:0000256" key="3">
    <source>
        <dbReference type="ARBA" id="ARBA00022670"/>
    </source>
</evidence>
<evidence type="ECO:0000256" key="12">
    <source>
        <dbReference type="PIRSR" id="PIRSR001174-1"/>
    </source>
</evidence>
<feature type="domain" description="Lon N-terminal" evidence="17">
    <location>
        <begin position="10"/>
        <end position="204"/>
    </location>
</feature>
<evidence type="ECO:0000256" key="5">
    <source>
        <dbReference type="ARBA" id="ARBA00022801"/>
    </source>
</evidence>
<evidence type="ECO:0000256" key="4">
    <source>
        <dbReference type="ARBA" id="ARBA00022741"/>
    </source>
</evidence>
<dbReference type="Gene3D" id="1.20.5.5270">
    <property type="match status" value="1"/>
</dbReference>
<dbReference type="EMBL" id="FQZT01000037">
    <property type="protein sequence ID" value="SHK00282.1"/>
    <property type="molecule type" value="Genomic_DNA"/>
</dbReference>
<dbReference type="FunFam" id="3.40.50.300:FF:000021">
    <property type="entry name" value="Lon protease homolog"/>
    <property type="match status" value="1"/>
</dbReference>
<evidence type="ECO:0000256" key="6">
    <source>
        <dbReference type="ARBA" id="ARBA00022825"/>
    </source>
</evidence>
<dbReference type="GO" id="GO:0005524">
    <property type="term" value="F:ATP binding"/>
    <property type="evidence" value="ECO:0007669"/>
    <property type="project" value="UniProtKB-UniRule"/>
</dbReference>
<dbReference type="Gene3D" id="3.30.230.10">
    <property type="match status" value="1"/>
</dbReference>
<feature type="binding site" evidence="10 13">
    <location>
        <begin position="355"/>
        <end position="362"/>
    </location>
    <ligand>
        <name>ATP</name>
        <dbReference type="ChEBI" id="CHEBI:30616"/>
    </ligand>
</feature>
<dbReference type="Pfam" id="PF22667">
    <property type="entry name" value="Lon_lid"/>
    <property type="match status" value="1"/>
</dbReference>
<dbReference type="SMART" id="SM00382">
    <property type="entry name" value="AAA"/>
    <property type="match status" value="1"/>
</dbReference>
<dbReference type="GO" id="GO:0004176">
    <property type="term" value="F:ATP-dependent peptidase activity"/>
    <property type="evidence" value="ECO:0007669"/>
    <property type="project" value="UniProtKB-UniRule"/>
</dbReference>
<dbReference type="PANTHER" id="PTHR10046">
    <property type="entry name" value="ATP DEPENDENT LON PROTEASE FAMILY MEMBER"/>
    <property type="match status" value="1"/>
</dbReference>
<dbReference type="PROSITE" id="PS01046">
    <property type="entry name" value="LON_SER"/>
    <property type="match status" value="1"/>
</dbReference>
<dbReference type="InterPro" id="IPR008268">
    <property type="entry name" value="Peptidase_S16_AS"/>
</dbReference>
<keyword evidence="6 10" id="KW-0720">Serine protease</keyword>
<comment type="function">
    <text evidence="10">ATP-dependent serine protease that mediates the selective degradation of mutant and abnormal proteins as well as certain short-lived regulatory proteins. Required for cellular homeostasis and for survival from DNA damage and developmental changes induced by stress. Degrades polypeptides processively to yield small peptide fragments that are 5 to 10 amino acids long. Binds to DNA in a double-stranded, site-specific manner.</text>
</comment>
<reference evidence="18 19" key="1">
    <citation type="submission" date="2016-11" db="EMBL/GenBank/DDBJ databases">
        <authorList>
            <person name="Jaros S."/>
            <person name="Januszkiewicz K."/>
            <person name="Wedrychowicz H."/>
        </authorList>
    </citation>
    <scope>NUCLEOTIDE SEQUENCE [LARGE SCALE GENOMIC DNA]</scope>
    <source>
        <strain evidence="18 19">DSM 5091</strain>
    </source>
</reference>
<dbReference type="Pfam" id="PF02190">
    <property type="entry name" value="LON_substr_bdg"/>
    <property type="match status" value="1"/>
</dbReference>
<name>A0A1M6NX93_MALRU</name>
<dbReference type="InterPro" id="IPR003593">
    <property type="entry name" value="AAA+_ATPase"/>
</dbReference>
<dbReference type="PIRSF" id="PIRSF001174">
    <property type="entry name" value="Lon_proteas"/>
    <property type="match status" value="1"/>
</dbReference>
<evidence type="ECO:0000256" key="1">
    <source>
        <dbReference type="ARBA" id="ARBA00004496"/>
    </source>
</evidence>
<dbReference type="SUPFAM" id="SSF52540">
    <property type="entry name" value="P-loop containing nucleoside triphosphate hydrolases"/>
    <property type="match status" value="1"/>
</dbReference>
<feature type="active site" evidence="10 12">
    <location>
        <position position="675"/>
    </location>
</feature>
<dbReference type="InterPro" id="IPR054594">
    <property type="entry name" value="Lon_lid"/>
</dbReference>
<feature type="domain" description="Lon proteolytic" evidence="16">
    <location>
        <begin position="591"/>
        <end position="769"/>
    </location>
</feature>
<proteinExistence type="evidence at transcript level"/>
<dbReference type="GO" id="GO:0005737">
    <property type="term" value="C:cytoplasm"/>
    <property type="evidence" value="ECO:0007669"/>
    <property type="project" value="UniProtKB-SubCell"/>
</dbReference>
<dbReference type="InterPro" id="IPR027543">
    <property type="entry name" value="Lon_bac"/>
</dbReference>
<evidence type="ECO:0000256" key="8">
    <source>
        <dbReference type="ARBA" id="ARBA00023016"/>
    </source>
</evidence>
<comment type="subcellular location">
    <subcellularLocation>
        <location evidence="1 10 11">Cytoplasm</location>
    </subcellularLocation>
</comment>
<dbReference type="SMART" id="SM00464">
    <property type="entry name" value="LON"/>
    <property type="match status" value="1"/>
</dbReference>
<evidence type="ECO:0000313" key="18">
    <source>
        <dbReference type="EMBL" id="SHK00282.1"/>
    </source>
</evidence>
<dbReference type="InterPro" id="IPR008269">
    <property type="entry name" value="Lon_proteolytic"/>
</dbReference>
<dbReference type="EC" id="3.4.21.53" evidence="10 11"/>
<dbReference type="SUPFAM" id="SSF88697">
    <property type="entry name" value="PUA domain-like"/>
    <property type="match status" value="1"/>
</dbReference>
<evidence type="ECO:0000256" key="9">
    <source>
        <dbReference type="ARBA" id="ARBA00050665"/>
    </source>
</evidence>
<accession>A0A1M6NX93</accession>
<dbReference type="InterPro" id="IPR027417">
    <property type="entry name" value="P-loop_NTPase"/>
</dbReference>
<dbReference type="AlphaFoldDB" id="A0A1M6NX93"/>
<evidence type="ECO:0000256" key="10">
    <source>
        <dbReference type="HAMAP-Rule" id="MF_01973"/>
    </source>
</evidence>
<evidence type="ECO:0000256" key="15">
    <source>
        <dbReference type="RuleBase" id="RU000591"/>
    </source>
</evidence>
<organism evidence="18 19">
    <name type="scientific">Malonomonas rubra DSM 5091</name>
    <dbReference type="NCBI Taxonomy" id="1122189"/>
    <lineage>
        <taxon>Bacteria</taxon>
        <taxon>Pseudomonadati</taxon>
        <taxon>Thermodesulfobacteriota</taxon>
        <taxon>Desulfuromonadia</taxon>
        <taxon>Desulfuromonadales</taxon>
        <taxon>Geopsychrobacteraceae</taxon>
        <taxon>Malonomonas</taxon>
    </lineage>
</organism>
<dbReference type="GO" id="GO:0006515">
    <property type="term" value="P:protein quality control for misfolded or incompletely synthesized proteins"/>
    <property type="evidence" value="ECO:0007669"/>
    <property type="project" value="UniProtKB-UniRule"/>
</dbReference>
<evidence type="ECO:0000256" key="11">
    <source>
        <dbReference type="PIRNR" id="PIRNR001174"/>
    </source>
</evidence>
<comment type="similarity">
    <text evidence="10 11 14 15">Belongs to the peptidase S16 family.</text>
</comment>
<comment type="induction">
    <text evidence="10">By heat shock.</text>
</comment>
<sequence>MSIETQSYTLPVLPITNSVIYPGLAMPMTIHRTSSVKSLEAVFESGNKMIAVFAQRSEAADPLQPKDLFEVGTAANVQLISRFGSSLQVILHGVERIEIVNFIQFHPFLKAQVSPRPISITHGIETEALHRETLELVKRYFDLSRPEDSFSFPRSIPYEEDIMKLVFPMSKLMSLSVENEQQLLAAPSDKDAMKLLNGFLNHEIQILEVRQKISEQTKDKLNQEHRKYILREQIKTLQHELGEGDPEIGAQELRRKFEETPLPEEIKNDVEKELARFEQIPQASPEYQVAQSHLELILALPWEESTTDNLDLANARQVLDEDHYDLREVKERIIEQLAVMKLNPEAKAPILCFAGPPGVGKTSLGQSIARALGRKFDRFSLGGMHDEAELRGHRRTYIGAMPGRVLQAVRRAGVKNPLIMLDEIDKLGHDFRGDPAAALMEILDPAQNNSFHDNYLDLPFDLSKVFFITTANSIDTIPKPLLDRMELLYLSGYSDLEKMEIARRYLLPRQRTEAGLSQEQIGIPDDTLNSVIRRYTREAGVRELERMLGRLARKVAVSFAEGKNKPYKIQVGDLRELLGPERFFVERLRKDFPSGVATGLAWTEAGGDVLYIEAIALPEGDPLTMTGHLGEVMKESAMASNSYVIAHCHNLGISKEVSAVHLHVPAGATPKDGPSAGVTMATALASLYSNHPVRRDTAMTGEITLSGLVLPVGGVKEKMLAAHRAGLRRVILPNENKKDLEDLPAEVRSEMEFIFVDRIEEALEAAIPNLLSENNR</sequence>
<keyword evidence="2 10" id="KW-0963">Cytoplasm</keyword>
<dbReference type="InterPro" id="IPR027065">
    <property type="entry name" value="Lon_Prtase"/>
</dbReference>
<dbReference type="HAMAP" id="MF_01973">
    <property type="entry name" value="lon_bact"/>
    <property type="match status" value="1"/>
</dbReference>
<keyword evidence="5 10" id="KW-0378">Hydrolase</keyword>
<dbReference type="Pfam" id="PF00004">
    <property type="entry name" value="AAA"/>
    <property type="match status" value="1"/>
</dbReference>
<evidence type="ECO:0000256" key="13">
    <source>
        <dbReference type="PIRSR" id="PIRSR001174-2"/>
    </source>
</evidence>